<comment type="caution">
    <text evidence="6">The sequence shown here is derived from an EMBL/GenBank/DDBJ whole genome shotgun (WGS) entry which is preliminary data.</text>
</comment>
<keyword evidence="2" id="KW-0442">Lipid degradation</keyword>
<dbReference type="Pfam" id="PF00756">
    <property type="entry name" value="Esterase"/>
    <property type="match status" value="1"/>
</dbReference>
<dbReference type="EMBL" id="JAUIZM010000001">
    <property type="protein sequence ID" value="KAK1404374.1"/>
    <property type="molecule type" value="Genomic_DNA"/>
</dbReference>
<evidence type="ECO:0000256" key="2">
    <source>
        <dbReference type="PIRNR" id="PIRNR000862"/>
    </source>
</evidence>
<evidence type="ECO:0000256" key="4">
    <source>
        <dbReference type="SAM" id="SignalP"/>
    </source>
</evidence>
<reference evidence="6" key="1">
    <citation type="submission" date="2023-02" db="EMBL/GenBank/DDBJ databases">
        <title>Genome of toxic invasive species Heracleum sosnowskyi carries increased number of genes despite the absence of recent whole-genome duplications.</title>
        <authorList>
            <person name="Schelkunov M."/>
            <person name="Shtratnikova V."/>
            <person name="Makarenko M."/>
            <person name="Klepikova A."/>
            <person name="Omelchenko D."/>
            <person name="Novikova G."/>
            <person name="Obukhova E."/>
            <person name="Bogdanov V."/>
            <person name="Penin A."/>
            <person name="Logacheva M."/>
        </authorList>
    </citation>
    <scope>NUCLEOTIDE SEQUENCE</scope>
    <source>
        <strain evidence="6">Hsosn_3</strain>
        <tissue evidence="6">Leaf</tissue>
    </source>
</reference>
<dbReference type="AlphaFoldDB" id="A0AAD8NC53"/>
<protein>
    <recommendedName>
        <fullName evidence="2">Lipase</fullName>
    </recommendedName>
</protein>
<gene>
    <name evidence="6" type="ORF">POM88_003979</name>
</gene>
<accession>A0AAD8NC53</accession>
<dbReference type="Gene3D" id="3.40.50.1820">
    <property type="entry name" value="alpha/beta hydrolase"/>
    <property type="match status" value="1"/>
</dbReference>
<reference evidence="6" key="2">
    <citation type="submission" date="2023-05" db="EMBL/GenBank/DDBJ databases">
        <authorList>
            <person name="Schelkunov M.I."/>
        </authorList>
    </citation>
    <scope>NUCLEOTIDE SEQUENCE</scope>
    <source>
        <strain evidence="6">Hsosn_3</strain>
        <tissue evidence="6">Leaf</tissue>
    </source>
</reference>
<evidence type="ECO:0000256" key="3">
    <source>
        <dbReference type="PIRSR" id="PIRSR000862-1"/>
    </source>
</evidence>
<dbReference type="InterPro" id="IPR000801">
    <property type="entry name" value="Esterase-like"/>
</dbReference>
<dbReference type="InterPro" id="IPR029058">
    <property type="entry name" value="AB_hydrolase_fold"/>
</dbReference>
<evidence type="ECO:0000313" key="7">
    <source>
        <dbReference type="Proteomes" id="UP001237642"/>
    </source>
</evidence>
<feature type="active site" description="Charge relay system" evidence="3">
    <location>
        <position position="388"/>
    </location>
</feature>
<sequence>MSLRMLSSLTAILAILILAHPYHALASVGRRLARTTSVAAANTEPAAGICSAAEIMHGYKCQEYDVTTADGYILSLQRFPEGKNGGGGINKQPVLLQHGILVDGMTWLLNSADQSLALILADNGYDVWIANTRGTRFSRRHVSLDPSNPDFWDWTWDELVAHDLPATIDFVFNLTGHKIHYVGHSMGTLVALTSFSEGKQVDKVKSAALLSPIAYLSHMTTALGVLAARAFVGDITTIFGFAEFNPKGEPVANFLKVLCLDPRVDCFDLITALTGKNCCLNASTVDLFLKNEPQSTSTKNLVHLAQTVRDRRLAKYDYGSANFNAEHYGDSRPPVYNLANIPHDLPLFLSYGGQDSLSDVKDVENLLDNLKMHDVDKINIQYIKDFAHADFIMGTTAKDVVYNQIMAFFKRHN</sequence>
<dbReference type="InterPro" id="IPR006693">
    <property type="entry name" value="AB_hydrolase_lipase"/>
</dbReference>
<dbReference type="GO" id="GO:0016042">
    <property type="term" value="P:lipid catabolic process"/>
    <property type="evidence" value="ECO:0007669"/>
    <property type="project" value="UniProtKB-KW"/>
</dbReference>
<feature type="active site" description="Nucleophile" evidence="3">
    <location>
        <position position="185"/>
    </location>
</feature>
<dbReference type="PIRSF" id="PIRSF000862">
    <property type="entry name" value="Steryl_ester_lip"/>
    <property type="match status" value="1"/>
</dbReference>
<dbReference type="SUPFAM" id="SSF53474">
    <property type="entry name" value="alpha/beta-Hydrolases"/>
    <property type="match status" value="1"/>
</dbReference>
<evidence type="ECO:0000256" key="1">
    <source>
        <dbReference type="ARBA" id="ARBA00010701"/>
    </source>
</evidence>
<comment type="similarity">
    <text evidence="1 2">Belongs to the AB hydrolase superfamily. Lipase family.</text>
</comment>
<keyword evidence="7" id="KW-1185">Reference proteome</keyword>
<dbReference type="InterPro" id="IPR025483">
    <property type="entry name" value="Lipase_euk"/>
</dbReference>
<proteinExistence type="inferred from homology"/>
<keyword evidence="2" id="KW-0378">Hydrolase</keyword>
<dbReference type="Proteomes" id="UP001237642">
    <property type="component" value="Unassembled WGS sequence"/>
</dbReference>
<keyword evidence="4" id="KW-0732">Signal</keyword>
<dbReference type="GO" id="GO:0016788">
    <property type="term" value="F:hydrolase activity, acting on ester bonds"/>
    <property type="evidence" value="ECO:0007669"/>
    <property type="project" value="InterPro"/>
</dbReference>
<evidence type="ECO:0000259" key="5">
    <source>
        <dbReference type="Pfam" id="PF04083"/>
    </source>
</evidence>
<organism evidence="6 7">
    <name type="scientific">Heracleum sosnowskyi</name>
    <dbReference type="NCBI Taxonomy" id="360622"/>
    <lineage>
        <taxon>Eukaryota</taxon>
        <taxon>Viridiplantae</taxon>
        <taxon>Streptophyta</taxon>
        <taxon>Embryophyta</taxon>
        <taxon>Tracheophyta</taxon>
        <taxon>Spermatophyta</taxon>
        <taxon>Magnoliopsida</taxon>
        <taxon>eudicotyledons</taxon>
        <taxon>Gunneridae</taxon>
        <taxon>Pentapetalae</taxon>
        <taxon>asterids</taxon>
        <taxon>campanulids</taxon>
        <taxon>Apiales</taxon>
        <taxon>Apiaceae</taxon>
        <taxon>Apioideae</taxon>
        <taxon>apioid superclade</taxon>
        <taxon>Tordylieae</taxon>
        <taxon>Tordyliinae</taxon>
        <taxon>Heracleum</taxon>
    </lineage>
</organism>
<feature type="domain" description="Partial AB-hydrolase lipase" evidence="5">
    <location>
        <begin position="57"/>
        <end position="110"/>
    </location>
</feature>
<dbReference type="PANTHER" id="PTHR11005">
    <property type="entry name" value="LYSOSOMAL ACID LIPASE-RELATED"/>
    <property type="match status" value="1"/>
</dbReference>
<feature type="active site" description="Charge relay system" evidence="3">
    <location>
        <position position="355"/>
    </location>
</feature>
<dbReference type="FunFam" id="3.40.50.1820:FF:000126">
    <property type="entry name" value="Lipase"/>
    <property type="match status" value="1"/>
</dbReference>
<dbReference type="Pfam" id="PF04083">
    <property type="entry name" value="Abhydro_lipase"/>
    <property type="match status" value="1"/>
</dbReference>
<keyword evidence="2" id="KW-0443">Lipid metabolism</keyword>
<evidence type="ECO:0000313" key="6">
    <source>
        <dbReference type="EMBL" id="KAK1404374.1"/>
    </source>
</evidence>
<feature type="signal peptide" evidence="4">
    <location>
        <begin position="1"/>
        <end position="26"/>
    </location>
</feature>
<name>A0AAD8NC53_9APIA</name>
<feature type="chain" id="PRO_5042229058" description="Lipase" evidence="4">
    <location>
        <begin position="27"/>
        <end position="413"/>
    </location>
</feature>